<keyword evidence="4" id="KW-1185">Reference proteome</keyword>
<sequence length="448" mass="50681">MCLVVLWVLLHTKSSTSPSSSTPYLTMPLPMRVQSRELLLKLSLQLVKGQIWATKVVVTKVERSEVVLAKIFVFPNLVWGWSDLMMQSVWRMIVSVTKVSAKEGGLLRLVWTTIKKGREVFNKGSMWLVSRDNDQSFWNGNWIKGGPMRQRIQGPLTRKDDHLECFSGKALNLNLSSKIENHSTEFMYWASSPRCPIPRVVVACRWEKPPEGWIKLNSDGCAAGSPGLAGYGGVERDSHGEWVSGFSRHIGIMNSFVAELWGLRDGLVLCSNLNIPSLIVEMDTKSIVDIFSRDGYVNDVISPILDDCRMLITKMEGENVPLGKRKRNPAANSDSTFTSRRPTRFFIDAKIDHLVIAIKYSLLLDMSKNEAVEYISTHAKVHPQAVGLVWDRLELQNPNVFNDYNKRIQSKIQKRSTKNSAPPKVPLPPKGNFLLYHFMAMKLQHCDL</sequence>
<dbReference type="SUPFAM" id="SSF53098">
    <property type="entry name" value="Ribonuclease H-like"/>
    <property type="match status" value="1"/>
</dbReference>
<dbReference type="PANTHER" id="PTHR47723">
    <property type="entry name" value="OS05G0353850 PROTEIN"/>
    <property type="match status" value="1"/>
</dbReference>
<dbReference type="Proteomes" id="UP000737018">
    <property type="component" value="Unassembled WGS sequence"/>
</dbReference>
<dbReference type="InterPro" id="IPR036397">
    <property type="entry name" value="RNaseH_sf"/>
</dbReference>
<feature type="signal peptide" evidence="1">
    <location>
        <begin position="1"/>
        <end position="16"/>
    </location>
</feature>
<dbReference type="Pfam" id="PF13456">
    <property type="entry name" value="RVT_3"/>
    <property type="match status" value="1"/>
</dbReference>
<dbReference type="InterPro" id="IPR012337">
    <property type="entry name" value="RNaseH-like_sf"/>
</dbReference>
<dbReference type="InterPro" id="IPR006476">
    <property type="entry name" value="CHP01589_pln"/>
</dbReference>
<reference evidence="3" key="1">
    <citation type="submission" date="2020-03" db="EMBL/GenBank/DDBJ databases">
        <title>Castanea mollissima Vanexum genome sequencing.</title>
        <authorList>
            <person name="Staton M."/>
        </authorList>
    </citation>
    <scope>NUCLEOTIDE SEQUENCE</scope>
    <source>
        <tissue evidence="3">Leaf</tissue>
    </source>
</reference>
<comment type="caution">
    <text evidence="3">The sequence shown here is derived from an EMBL/GenBank/DDBJ whole genome shotgun (WGS) entry which is preliminary data.</text>
</comment>
<proteinExistence type="predicted"/>
<dbReference type="EMBL" id="JRKL02004914">
    <property type="protein sequence ID" value="KAF3951495.1"/>
    <property type="molecule type" value="Genomic_DNA"/>
</dbReference>
<evidence type="ECO:0000256" key="1">
    <source>
        <dbReference type="SAM" id="SignalP"/>
    </source>
</evidence>
<dbReference type="CDD" id="cd06222">
    <property type="entry name" value="RNase_H_like"/>
    <property type="match status" value="1"/>
</dbReference>
<gene>
    <name evidence="3" type="ORF">CMV_022860</name>
</gene>
<dbReference type="Gene3D" id="3.30.420.10">
    <property type="entry name" value="Ribonuclease H-like superfamily/Ribonuclease H"/>
    <property type="match status" value="1"/>
</dbReference>
<dbReference type="Pfam" id="PF09713">
    <property type="entry name" value="A_thal_3526"/>
    <property type="match status" value="1"/>
</dbReference>
<name>A0A8J4QD35_9ROSI</name>
<dbReference type="GO" id="GO:0003676">
    <property type="term" value="F:nucleic acid binding"/>
    <property type="evidence" value="ECO:0007669"/>
    <property type="project" value="InterPro"/>
</dbReference>
<accession>A0A8J4QD35</accession>
<organism evidence="3 4">
    <name type="scientific">Castanea mollissima</name>
    <name type="common">Chinese chestnut</name>
    <dbReference type="NCBI Taxonomy" id="60419"/>
    <lineage>
        <taxon>Eukaryota</taxon>
        <taxon>Viridiplantae</taxon>
        <taxon>Streptophyta</taxon>
        <taxon>Embryophyta</taxon>
        <taxon>Tracheophyta</taxon>
        <taxon>Spermatophyta</taxon>
        <taxon>Magnoliopsida</taxon>
        <taxon>eudicotyledons</taxon>
        <taxon>Gunneridae</taxon>
        <taxon>Pentapetalae</taxon>
        <taxon>rosids</taxon>
        <taxon>fabids</taxon>
        <taxon>Fagales</taxon>
        <taxon>Fagaceae</taxon>
        <taxon>Castanea</taxon>
    </lineage>
</organism>
<dbReference type="OrthoDB" id="1750085at2759"/>
<feature type="chain" id="PRO_5035229268" description="RNase H type-1 domain-containing protein" evidence="1">
    <location>
        <begin position="17"/>
        <end position="448"/>
    </location>
</feature>
<evidence type="ECO:0000313" key="4">
    <source>
        <dbReference type="Proteomes" id="UP000737018"/>
    </source>
</evidence>
<dbReference type="AlphaFoldDB" id="A0A8J4QD35"/>
<evidence type="ECO:0000313" key="3">
    <source>
        <dbReference type="EMBL" id="KAF3951495.1"/>
    </source>
</evidence>
<feature type="domain" description="RNase H type-1" evidence="2">
    <location>
        <begin position="217"/>
        <end position="332"/>
    </location>
</feature>
<dbReference type="GO" id="GO:0004523">
    <property type="term" value="F:RNA-DNA hybrid ribonuclease activity"/>
    <property type="evidence" value="ECO:0007669"/>
    <property type="project" value="InterPro"/>
</dbReference>
<dbReference type="InterPro" id="IPR053151">
    <property type="entry name" value="RNase_H-like"/>
</dbReference>
<keyword evidence="1" id="KW-0732">Signal</keyword>
<dbReference type="PANTHER" id="PTHR47723:SF19">
    <property type="entry name" value="POLYNUCLEOTIDYL TRANSFERASE, RIBONUCLEASE H-LIKE SUPERFAMILY PROTEIN"/>
    <property type="match status" value="1"/>
</dbReference>
<evidence type="ECO:0000259" key="2">
    <source>
        <dbReference type="Pfam" id="PF13456"/>
    </source>
</evidence>
<protein>
    <recommendedName>
        <fullName evidence="2">RNase H type-1 domain-containing protein</fullName>
    </recommendedName>
</protein>
<dbReference type="InterPro" id="IPR002156">
    <property type="entry name" value="RNaseH_domain"/>
</dbReference>
<dbReference type="InterPro" id="IPR044730">
    <property type="entry name" value="RNase_H-like_dom_plant"/>
</dbReference>